<keyword evidence="6" id="KW-0479">Metal-binding</keyword>
<evidence type="ECO:0000313" key="12">
    <source>
        <dbReference type="Proteomes" id="UP000066549"/>
    </source>
</evidence>
<accession>A0A0H4JAG7</accession>
<dbReference type="SUPFAM" id="SSF55920">
    <property type="entry name" value="Creatinase/aminopeptidase"/>
    <property type="match status" value="1"/>
</dbReference>
<keyword evidence="12" id="KW-1185">Reference proteome</keyword>
<evidence type="ECO:0000256" key="3">
    <source>
        <dbReference type="ARBA" id="ARBA00008766"/>
    </source>
</evidence>
<dbReference type="SMART" id="SM01011">
    <property type="entry name" value="AMP_N"/>
    <property type="match status" value="1"/>
</dbReference>
<dbReference type="EMBL" id="CP011002">
    <property type="protein sequence ID" value="AKO65492.1"/>
    <property type="molecule type" value="Genomic_DNA"/>
</dbReference>
<protein>
    <recommendedName>
        <fullName evidence="4">Xaa-Pro aminopeptidase</fullName>
        <ecNumber evidence="4">3.4.11.9</ecNumber>
    </recommendedName>
</protein>
<keyword evidence="5" id="KW-0645">Protease</keyword>
<reference evidence="11 12" key="1">
    <citation type="submission" date="2015-03" db="EMBL/GenBank/DDBJ databases">
        <title>Comparative analysis of the OM43 clade including a novel species from Red Sea uncovers genomic and metabolic diversity among marine methylotrophs.</title>
        <authorList>
            <person name="Jimenez-Infante F."/>
            <person name="Ngugi D.K."/>
            <person name="Vinu M."/>
            <person name="Alam I."/>
            <person name="Kamau A."/>
            <person name="Blom J."/>
            <person name="Bajic V.B."/>
            <person name="Stingl U."/>
        </authorList>
    </citation>
    <scope>NUCLEOTIDE SEQUENCE [LARGE SCALE GENOMIC DNA]</scope>
    <source>
        <strain evidence="11 12">MBRSH7</strain>
    </source>
</reference>
<comment type="cofactor">
    <cofactor evidence="2">
        <name>Mn(2+)</name>
        <dbReference type="ChEBI" id="CHEBI:29035"/>
    </cofactor>
</comment>
<dbReference type="InterPro" id="IPR029149">
    <property type="entry name" value="Creatin/AminoP/Spt16_N"/>
</dbReference>
<dbReference type="InterPro" id="IPR007865">
    <property type="entry name" value="Aminopep_P_N"/>
</dbReference>
<evidence type="ECO:0000256" key="9">
    <source>
        <dbReference type="ARBA" id="ARBA00023211"/>
    </source>
</evidence>
<keyword evidence="9" id="KW-0464">Manganese</keyword>
<evidence type="ECO:0000256" key="1">
    <source>
        <dbReference type="ARBA" id="ARBA00001424"/>
    </source>
</evidence>
<evidence type="ECO:0000256" key="7">
    <source>
        <dbReference type="ARBA" id="ARBA00022801"/>
    </source>
</evidence>
<dbReference type="EC" id="3.4.11.9" evidence="4"/>
<dbReference type="Pfam" id="PF05195">
    <property type="entry name" value="AMP_N"/>
    <property type="match status" value="1"/>
</dbReference>
<dbReference type="GO" id="GO:0005829">
    <property type="term" value="C:cytosol"/>
    <property type="evidence" value="ECO:0007669"/>
    <property type="project" value="TreeGrafter"/>
</dbReference>
<dbReference type="Gene3D" id="3.40.350.10">
    <property type="entry name" value="Creatinase/prolidase N-terminal domain"/>
    <property type="match status" value="1"/>
</dbReference>
<gene>
    <name evidence="11" type="ORF">VI33_01665</name>
</gene>
<evidence type="ECO:0000256" key="8">
    <source>
        <dbReference type="ARBA" id="ARBA00023049"/>
    </source>
</evidence>
<evidence type="ECO:0000259" key="10">
    <source>
        <dbReference type="SMART" id="SM01011"/>
    </source>
</evidence>
<proteinExistence type="inferred from homology"/>
<dbReference type="PANTHER" id="PTHR43226:SF4">
    <property type="entry name" value="XAA-PRO AMINOPEPTIDASE 3"/>
    <property type="match status" value="1"/>
</dbReference>
<dbReference type="InterPro" id="IPR036005">
    <property type="entry name" value="Creatinase/aminopeptidase-like"/>
</dbReference>
<sequence length="434" mass="49450">MIISNKVYKQRRKQLAKTLGDGIVIIRNSSDQIRSNDTTYPFRSNSYFHYFSGFPESDAVIVINCKPFKTWIFSKTKDKTKEIWDGFIYGPAAAAKEFLFDQGLDLKHFHDSISDLLAKNSKVYLLQEDLNLRDMVSKKLNHLSKNKRADAFLKNEIISLNSFADRMRSIKSINELKVIRHAANISSRAHQFAMANIHSDSYEYQVEARLRYFFGVHKARNEAYSSIVASGKNACILHYIENQSKLNKSELILIDAGCEFEGYASDITRTFPIGGKFSEPQKDLYSVVLEAQKAAIGQVKKNNSFNDPHIAAIQVLAQGLRDLKILKDSVNTIIEKEEYKKFYMHRTSHWMGLDVHDVGDYFDPKGKPVRLMNGQILTIEPGLYFPDDRSVPKVFRNIGIRIEDDVLVNNNKADVLTSSCPKEIDDLESIIGKG</sequence>
<evidence type="ECO:0000256" key="6">
    <source>
        <dbReference type="ARBA" id="ARBA00022723"/>
    </source>
</evidence>
<dbReference type="Pfam" id="PF00557">
    <property type="entry name" value="Peptidase_M24"/>
    <property type="match status" value="1"/>
</dbReference>
<dbReference type="Proteomes" id="UP000066549">
    <property type="component" value="Chromosome"/>
</dbReference>
<dbReference type="GO" id="GO:0030145">
    <property type="term" value="F:manganese ion binding"/>
    <property type="evidence" value="ECO:0007669"/>
    <property type="project" value="InterPro"/>
</dbReference>
<evidence type="ECO:0000256" key="4">
    <source>
        <dbReference type="ARBA" id="ARBA00012574"/>
    </source>
</evidence>
<dbReference type="PANTHER" id="PTHR43226">
    <property type="entry name" value="XAA-PRO AMINOPEPTIDASE 3"/>
    <property type="match status" value="1"/>
</dbReference>
<dbReference type="PATRIC" id="fig|1623450.3.peg.331"/>
<keyword evidence="7" id="KW-0378">Hydrolase</keyword>
<dbReference type="GO" id="GO:0006508">
    <property type="term" value="P:proteolysis"/>
    <property type="evidence" value="ECO:0007669"/>
    <property type="project" value="UniProtKB-KW"/>
</dbReference>
<comment type="catalytic activity">
    <reaction evidence="1">
        <text>Release of any N-terminal amino acid, including proline, that is linked to proline, even from a dipeptide or tripeptide.</text>
        <dbReference type="EC" id="3.4.11.9"/>
    </reaction>
</comment>
<evidence type="ECO:0000256" key="2">
    <source>
        <dbReference type="ARBA" id="ARBA00001936"/>
    </source>
</evidence>
<dbReference type="OrthoDB" id="9806388at2"/>
<feature type="domain" description="Aminopeptidase P N-terminal" evidence="10">
    <location>
        <begin position="3"/>
        <end position="134"/>
    </location>
</feature>
<dbReference type="AlphaFoldDB" id="A0A0H4JAG7"/>
<name>A0A0H4JAG7_9PROT</name>
<dbReference type="Gene3D" id="3.90.230.10">
    <property type="entry name" value="Creatinase/methionine aminopeptidase superfamily"/>
    <property type="match status" value="1"/>
</dbReference>
<dbReference type="GO" id="GO:0070006">
    <property type="term" value="F:metalloaminopeptidase activity"/>
    <property type="evidence" value="ECO:0007669"/>
    <property type="project" value="InterPro"/>
</dbReference>
<dbReference type="SUPFAM" id="SSF53092">
    <property type="entry name" value="Creatinase/prolidase N-terminal domain"/>
    <property type="match status" value="1"/>
</dbReference>
<dbReference type="CDD" id="cd01087">
    <property type="entry name" value="Prolidase"/>
    <property type="match status" value="1"/>
</dbReference>
<comment type="similarity">
    <text evidence="3">Belongs to the peptidase M24B family.</text>
</comment>
<dbReference type="InterPro" id="IPR000994">
    <property type="entry name" value="Pept_M24"/>
</dbReference>
<dbReference type="InterPro" id="IPR052433">
    <property type="entry name" value="X-Pro_dipept-like"/>
</dbReference>
<evidence type="ECO:0000313" key="11">
    <source>
        <dbReference type="EMBL" id="AKO65492.1"/>
    </source>
</evidence>
<evidence type="ECO:0000256" key="5">
    <source>
        <dbReference type="ARBA" id="ARBA00022670"/>
    </source>
</evidence>
<organism evidence="11 12">
    <name type="scientific">Methylophilales bacterium MBRS-H7</name>
    <dbReference type="NCBI Taxonomy" id="1623450"/>
    <lineage>
        <taxon>Bacteria</taxon>
        <taxon>Pseudomonadati</taxon>
        <taxon>Pseudomonadota</taxon>
        <taxon>Betaproteobacteria</taxon>
        <taxon>Nitrosomonadales</taxon>
        <taxon>OM43 clade</taxon>
    </lineage>
</organism>
<keyword evidence="8" id="KW-0482">Metalloprotease</keyword>